<dbReference type="RefSeq" id="WP_109662254.1">
    <property type="nucleotide sequence ID" value="NZ_QGEG01000002.1"/>
</dbReference>
<dbReference type="InterPro" id="IPR014985">
    <property type="entry name" value="WbqC"/>
</dbReference>
<comment type="caution">
    <text evidence="1">The sequence shown here is derived from an EMBL/GenBank/DDBJ whole genome shotgun (WGS) entry which is preliminary data.</text>
</comment>
<name>A0A316KXH4_9FLAO</name>
<dbReference type="EMBL" id="QGEG01000002">
    <property type="protein sequence ID" value="PWL38366.1"/>
    <property type="molecule type" value="Genomic_DNA"/>
</dbReference>
<dbReference type="Proteomes" id="UP000245762">
    <property type="component" value="Unassembled WGS sequence"/>
</dbReference>
<gene>
    <name evidence="1" type="ORF">DKG77_08825</name>
</gene>
<accession>A0A316KXH4</accession>
<sequence length="210" mass="24711">MSLLIHPTYFPNIATFSLIAQKSIIWEACDNFQKQTYRNRCYICTDQGRHMLNIPIKHLKGKQDHQKYHEIEMDNSFNWQKQHWRTLETAYRTSPFFEFYEDDLKPLFEEAKGSLFDFNLKTIKTIADCLGIETPTKKTTMYKLSPSNNADVRFLAESKRKLNIEMVEYSQVFEERHGFIGNLSILDLLFNEGTNALAYLKNQSLNFLDA</sequence>
<keyword evidence="2" id="KW-1185">Reference proteome</keyword>
<proteinExistence type="predicted"/>
<evidence type="ECO:0000313" key="1">
    <source>
        <dbReference type="EMBL" id="PWL38366.1"/>
    </source>
</evidence>
<reference evidence="1 2" key="1">
    <citation type="submission" date="2018-05" db="EMBL/GenBank/DDBJ databases">
        <title>Complete genome sequence of Flagellimonas aquimarina ECD12 isolated from seaweed Ecklonia cava.</title>
        <authorList>
            <person name="Choi S."/>
            <person name="Seong C."/>
        </authorList>
    </citation>
    <scope>NUCLEOTIDE SEQUENCE [LARGE SCALE GENOMIC DNA]</scope>
    <source>
        <strain evidence="1 2">ECD12</strain>
    </source>
</reference>
<dbReference type="Pfam" id="PF08889">
    <property type="entry name" value="WbqC"/>
    <property type="match status" value="1"/>
</dbReference>
<dbReference type="OrthoDB" id="1523452at2"/>
<organism evidence="1 2">
    <name type="scientific">Flagellimonas aquimarina</name>
    <dbReference type="NCBI Taxonomy" id="2201895"/>
    <lineage>
        <taxon>Bacteria</taxon>
        <taxon>Pseudomonadati</taxon>
        <taxon>Bacteroidota</taxon>
        <taxon>Flavobacteriia</taxon>
        <taxon>Flavobacteriales</taxon>
        <taxon>Flavobacteriaceae</taxon>
        <taxon>Flagellimonas</taxon>
    </lineage>
</organism>
<evidence type="ECO:0008006" key="3">
    <source>
        <dbReference type="Google" id="ProtNLM"/>
    </source>
</evidence>
<protein>
    <recommendedName>
        <fullName evidence="3">WbqC-like protein family protein</fullName>
    </recommendedName>
</protein>
<evidence type="ECO:0000313" key="2">
    <source>
        <dbReference type="Proteomes" id="UP000245762"/>
    </source>
</evidence>
<dbReference type="AlphaFoldDB" id="A0A316KXH4"/>